<evidence type="ECO:0000313" key="4">
    <source>
        <dbReference type="EMBL" id="SMX47221.1"/>
    </source>
</evidence>
<keyword evidence="5" id="KW-1185">Reference proteome</keyword>
<gene>
    <name evidence="4" type="ORF">COL8621_03374</name>
</gene>
<keyword evidence="3" id="KW-1133">Transmembrane helix</keyword>
<dbReference type="AlphaFoldDB" id="A0A238KXC3"/>
<evidence type="ECO:0000313" key="5">
    <source>
        <dbReference type="Proteomes" id="UP000202922"/>
    </source>
</evidence>
<evidence type="ECO:0000256" key="1">
    <source>
        <dbReference type="SAM" id="Coils"/>
    </source>
</evidence>
<evidence type="ECO:0000256" key="3">
    <source>
        <dbReference type="SAM" id="Phobius"/>
    </source>
</evidence>
<feature type="coiled-coil region" evidence="1">
    <location>
        <begin position="215"/>
        <end position="267"/>
    </location>
</feature>
<organism evidence="4 5">
    <name type="scientific">Actibacterium lipolyticum</name>
    <dbReference type="NCBI Taxonomy" id="1524263"/>
    <lineage>
        <taxon>Bacteria</taxon>
        <taxon>Pseudomonadati</taxon>
        <taxon>Pseudomonadota</taxon>
        <taxon>Alphaproteobacteria</taxon>
        <taxon>Rhodobacterales</taxon>
        <taxon>Roseobacteraceae</taxon>
        <taxon>Actibacterium</taxon>
    </lineage>
</organism>
<dbReference type="OrthoDB" id="7659420at2"/>
<evidence type="ECO:0008006" key="6">
    <source>
        <dbReference type="Google" id="ProtNLM"/>
    </source>
</evidence>
<dbReference type="EMBL" id="FXYE01000002">
    <property type="protein sequence ID" value="SMX47221.1"/>
    <property type="molecule type" value="Genomic_DNA"/>
</dbReference>
<keyword evidence="3" id="KW-0812">Transmembrane</keyword>
<sequence length="423" mass="43460">MAGSKKSTETEGSDAKPAEETIVSEDAVVVEESETEAEPALEEPETVDQPEDSEAPEEVDVVEDLAEEAAVEAIAPTPAPQKQRSGFWGTVFGGALAAVIGFGAAQFIGPVDLPFLKIGANSNTAELLDEQRKRIETLSARVTDLSGQLKAQAGQNDTAEIEAKIEAAQGSFTDGLSQISGTVSGLSDQLGTIDTRLTEIEKRPVSTGGDISGAVDAYERELAAMRNELAAQRAHNEELAANVSAAANSATAEIDAAAARAKDLEARAAIMRVRAALEAGGGFESALSGLDGIEVPPALSATAADGVPTLQALRQGFSQPARDALDASLRAQAGDNASDRFSAFLRSQVGARSLTPREGDDPDAVLSRAEAALGGGQLAAALSEIATLPEAGQEAMSGWVAQVQTRIDALAAADDLAASLNAN</sequence>
<feature type="coiled-coil region" evidence="1">
    <location>
        <begin position="121"/>
        <end position="148"/>
    </location>
</feature>
<dbReference type="Proteomes" id="UP000202922">
    <property type="component" value="Unassembled WGS sequence"/>
</dbReference>
<accession>A0A238KXC3</accession>
<protein>
    <recommendedName>
        <fullName evidence="6">Mitochondrial inner membrane protein</fullName>
    </recommendedName>
</protein>
<feature type="compositionally biased region" description="Acidic residues" evidence="2">
    <location>
        <begin position="28"/>
        <end position="59"/>
    </location>
</feature>
<keyword evidence="1" id="KW-0175">Coiled coil</keyword>
<feature type="transmembrane region" description="Helical" evidence="3">
    <location>
        <begin position="87"/>
        <end position="108"/>
    </location>
</feature>
<feature type="compositionally biased region" description="Basic and acidic residues" evidence="2">
    <location>
        <begin position="1"/>
        <end position="19"/>
    </location>
</feature>
<name>A0A238KXC3_9RHOB</name>
<feature type="region of interest" description="Disordered" evidence="2">
    <location>
        <begin position="1"/>
        <end position="59"/>
    </location>
</feature>
<dbReference type="RefSeq" id="WP_093968392.1">
    <property type="nucleotide sequence ID" value="NZ_FXYE01000002.1"/>
</dbReference>
<keyword evidence="3" id="KW-0472">Membrane</keyword>
<evidence type="ECO:0000256" key="2">
    <source>
        <dbReference type="SAM" id="MobiDB-lite"/>
    </source>
</evidence>
<reference evidence="5" key="1">
    <citation type="submission" date="2017-05" db="EMBL/GenBank/DDBJ databases">
        <authorList>
            <person name="Rodrigo-Torres L."/>
            <person name="Arahal R. D."/>
            <person name="Lucena T."/>
        </authorList>
    </citation>
    <scope>NUCLEOTIDE SEQUENCE [LARGE SCALE GENOMIC DNA]</scope>
    <source>
        <strain evidence="5">CECT 8621</strain>
    </source>
</reference>
<proteinExistence type="predicted"/>